<organism evidence="1 2">
    <name type="scientific">Candidatus Sulfuritelmatomonas gaucii</name>
    <dbReference type="NCBI Taxonomy" id="2043161"/>
    <lineage>
        <taxon>Bacteria</taxon>
        <taxon>Pseudomonadati</taxon>
        <taxon>Acidobacteriota</taxon>
        <taxon>Terriglobia</taxon>
        <taxon>Terriglobales</taxon>
        <taxon>Acidobacteriaceae</taxon>
        <taxon>Candidatus Sulfuritelmatomonas</taxon>
    </lineage>
</organism>
<evidence type="ECO:0000313" key="1">
    <source>
        <dbReference type="EMBL" id="SPE20836.1"/>
    </source>
</evidence>
<name>A0A2N9LC33_9BACT</name>
<evidence type="ECO:0000313" key="2">
    <source>
        <dbReference type="Proteomes" id="UP000239735"/>
    </source>
</evidence>
<dbReference type="EMBL" id="OKRB01000086">
    <property type="protein sequence ID" value="SPE20836.1"/>
    <property type="molecule type" value="Genomic_DNA"/>
</dbReference>
<dbReference type="AlphaFoldDB" id="A0A2N9LC33"/>
<reference evidence="2" key="1">
    <citation type="submission" date="2018-02" db="EMBL/GenBank/DDBJ databases">
        <authorList>
            <person name="Hausmann B."/>
        </authorList>
    </citation>
    <scope>NUCLEOTIDE SEQUENCE [LARGE SCALE GENOMIC DNA]</scope>
    <source>
        <strain evidence="2">Peat soil MAG SbA5</strain>
    </source>
</reference>
<dbReference type="Proteomes" id="UP000239735">
    <property type="component" value="Unassembled WGS sequence"/>
</dbReference>
<proteinExistence type="predicted"/>
<sequence>MLRVGVPALPVYGELRRGPERTEVLVTGANSLWPEARRAWYKSTSAAIGPPGFLKNGGFPRAWRRRN</sequence>
<protein>
    <submittedName>
        <fullName evidence="1">Uncharacterized protein</fullName>
    </submittedName>
</protein>
<accession>A0A2N9LC33</accession>
<gene>
    <name evidence="1" type="ORF">SBA5_30041</name>
</gene>